<proteinExistence type="inferred from homology"/>
<dbReference type="eggNOG" id="COG0357">
    <property type="taxonomic scope" value="Bacteria"/>
</dbReference>
<keyword evidence="8" id="KW-1185">Reference proteome</keyword>
<dbReference type="EC" id="2.1.1.170" evidence="6"/>
<dbReference type="GO" id="GO:0005829">
    <property type="term" value="C:cytosol"/>
    <property type="evidence" value="ECO:0007669"/>
    <property type="project" value="TreeGrafter"/>
</dbReference>
<evidence type="ECO:0000256" key="4">
    <source>
        <dbReference type="ARBA" id="ARBA00022679"/>
    </source>
</evidence>
<dbReference type="NCBIfam" id="TIGR00138">
    <property type="entry name" value="rsmG_gidB"/>
    <property type="match status" value="1"/>
</dbReference>
<comment type="catalytic activity">
    <reaction evidence="6">
        <text>guanosine(527) in 16S rRNA + S-adenosyl-L-methionine = N(7)-methylguanosine(527) in 16S rRNA + S-adenosyl-L-homocysteine</text>
        <dbReference type="Rhea" id="RHEA:42732"/>
        <dbReference type="Rhea" id="RHEA-COMP:10209"/>
        <dbReference type="Rhea" id="RHEA-COMP:10210"/>
        <dbReference type="ChEBI" id="CHEBI:57856"/>
        <dbReference type="ChEBI" id="CHEBI:59789"/>
        <dbReference type="ChEBI" id="CHEBI:74269"/>
        <dbReference type="ChEBI" id="CHEBI:74480"/>
        <dbReference type="EC" id="2.1.1.170"/>
    </reaction>
</comment>
<dbReference type="SUPFAM" id="SSF53335">
    <property type="entry name" value="S-adenosyl-L-methionine-dependent methyltransferases"/>
    <property type="match status" value="1"/>
</dbReference>
<dbReference type="PANTHER" id="PTHR31760:SF0">
    <property type="entry name" value="S-ADENOSYL-L-METHIONINE-DEPENDENT METHYLTRANSFERASES SUPERFAMILY PROTEIN"/>
    <property type="match status" value="1"/>
</dbReference>
<evidence type="ECO:0000256" key="2">
    <source>
        <dbReference type="ARBA" id="ARBA00022552"/>
    </source>
</evidence>
<gene>
    <name evidence="6" type="primary">rsmG</name>
    <name evidence="7" type="ORF">C882_3234</name>
</gene>
<evidence type="ECO:0000256" key="1">
    <source>
        <dbReference type="ARBA" id="ARBA00022490"/>
    </source>
</evidence>
<dbReference type="OrthoDB" id="9808773at2"/>
<feature type="binding site" evidence="6">
    <location>
        <position position="76"/>
    </location>
    <ligand>
        <name>S-adenosyl-L-methionine</name>
        <dbReference type="ChEBI" id="CHEBI:59789"/>
    </ligand>
</feature>
<comment type="caution">
    <text evidence="7">The sequence shown here is derived from an EMBL/GenBank/DDBJ whole genome shotgun (WGS) entry which is preliminary data.</text>
</comment>
<keyword evidence="2 6" id="KW-0698">rRNA processing</keyword>
<evidence type="ECO:0000256" key="5">
    <source>
        <dbReference type="ARBA" id="ARBA00022691"/>
    </source>
</evidence>
<keyword evidence="4 6" id="KW-0808">Transferase</keyword>
<dbReference type="STRING" id="1238182.C882_3234"/>
<evidence type="ECO:0000256" key="6">
    <source>
        <dbReference type="HAMAP-Rule" id="MF_00074"/>
    </source>
</evidence>
<keyword evidence="1 6" id="KW-0963">Cytoplasm</keyword>
<dbReference type="CDD" id="cd02440">
    <property type="entry name" value="AdoMet_MTases"/>
    <property type="match status" value="1"/>
</dbReference>
<dbReference type="RefSeq" id="WP_009539431.1">
    <property type="nucleotide sequence ID" value="NZ_ANHY01000004.1"/>
</dbReference>
<dbReference type="EMBL" id="ANHY01000004">
    <property type="protein sequence ID" value="EKV32170.1"/>
    <property type="molecule type" value="Genomic_DNA"/>
</dbReference>
<feature type="binding site" evidence="6">
    <location>
        <position position="71"/>
    </location>
    <ligand>
        <name>S-adenosyl-L-methionine</name>
        <dbReference type="ChEBI" id="CHEBI:59789"/>
    </ligand>
</feature>
<dbReference type="Gene3D" id="3.40.50.150">
    <property type="entry name" value="Vaccinia Virus protein VP39"/>
    <property type="match status" value="1"/>
</dbReference>
<comment type="caution">
    <text evidence="6">Lacks conserved residue(s) required for the propagation of feature annotation.</text>
</comment>
<keyword evidence="5 6" id="KW-0949">S-adenosyl-L-methionine</keyword>
<dbReference type="HAMAP" id="MF_00074">
    <property type="entry name" value="16SrRNA_methyltr_G"/>
    <property type="match status" value="1"/>
</dbReference>
<evidence type="ECO:0000256" key="3">
    <source>
        <dbReference type="ARBA" id="ARBA00022603"/>
    </source>
</evidence>
<dbReference type="GO" id="GO:0070043">
    <property type="term" value="F:rRNA (guanine-N7-)-methyltransferase activity"/>
    <property type="evidence" value="ECO:0007669"/>
    <property type="project" value="UniProtKB-UniRule"/>
</dbReference>
<organism evidence="7 8">
    <name type="scientific">Caenispirillum salinarum AK4</name>
    <dbReference type="NCBI Taxonomy" id="1238182"/>
    <lineage>
        <taxon>Bacteria</taxon>
        <taxon>Pseudomonadati</taxon>
        <taxon>Pseudomonadota</taxon>
        <taxon>Alphaproteobacteria</taxon>
        <taxon>Rhodospirillales</taxon>
        <taxon>Novispirillaceae</taxon>
        <taxon>Caenispirillum</taxon>
    </lineage>
</organism>
<comment type="similarity">
    <text evidence="6">Belongs to the methyltransferase superfamily. RNA methyltransferase RsmG family.</text>
</comment>
<keyword evidence="3 6" id="KW-0489">Methyltransferase</keyword>
<dbReference type="PIRSF" id="PIRSF003078">
    <property type="entry name" value="GidB"/>
    <property type="match status" value="1"/>
</dbReference>
<dbReference type="AlphaFoldDB" id="K9H1S5"/>
<dbReference type="PANTHER" id="PTHR31760">
    <property type="entry name" value="S-ADENOSYL-L-METHIONINE-DEPENDENT METHYLTRANSFERASES SUPERFAMILY PROTEIN"/>
    <property type="match status" value="1"/>
</dbReference>
<comment type="function">
    <text evidence="6">Specifically methylates the N7 position of guanine in position 527 of 16S rRNA.</text>
</comment>
<evidence type="ECO:0000313" key="8">
    <source>
        <dbReference type="Proteomes" id="UP000009881"/>
    </source>
</evidence>
<feature type="binding site" evidence="6">
    <location>
        <begin position="120"/>
        <end position="121"/>
    </location>
    <ligand>
        <name>S-adenosyl-L-methionine</name>
        <dbReference type="ChEBI" id="CHEBI:59789"/>
    </ligand>
</feature>
<dbReference type="Proteomes" id="UP000009881">
    <property type="component" value="Unassembled WGS sequence"/>
</dbReference>
<evidence type="ECO:0000313" key="7">
    <source>
        <dbReference type="EMBL" id="EKV32170.1"/>
    </source>
</evidence>
<dbReference type="Pfam" id="PF02527">
    <property type="entry name" value="GidB"/>
    <property type="match status" value="1"/>
</dbReference>
<name>K9H1S5_9PROT</name>
<protein>
    <recommendedName>
        <fullName evidence="6">Ribosomal RNA small subunit methyltransferase G</fullName>
        <ecNumber evidence="6">2.1.1.170</ecNumber>
    </recommendedName>
    <alternativeName>
        <fullName evidence="6">16S rRNA 7-methylguanosine methyltransferase</fullName>
        <shortName evidence="6">16S rRNA m7G methyltransferase</shortName>
    </alternativeName>
</protein>
<dbReference type="InterPro" id="IPR003682">
    <property type="entry name" value="rRNA_ssu_MeTfrase_G"/>
</dbReference>
<feature type="binding site" evidence="6">
    <location>
        <position position="134"/>
    </location>
    <ligand>
        <name>S-adenosyl-L-methionine</name>
        <dbReference type="ChEBI" id="CHEBI:59789"/>
    </ligand>
</feature>
<comment type="subcellular location">
    <subcellularLocation>
        <location evidence="6">Cytoplasm</location>
    </subcellularLocation>
</comment>
<sequence>MTPAEFQATTGVSRETLDRLSLYAELLVKWQKKINLVGPATIPDLWRRHMLDSAQLWPRLPAGLPRLIDIGSGAGFPALVLAIMGVPDVHVIESDQRKCTFMREVARQTGAPVTVHTQRIEQVTDLQAPVVTARALAALPKLIDLAAPLLAENGEMLLLKGQNIDEELTQARKIWIFEDTRSPSQSDPSGVVLRLREVRPNE</sequence>
<dbReference type="InterPro" id="IPR029063">
    <property type="entry name" value="SAM-dependent_MTases_sf"/>
</dbReference>
<reference evidence="7 8" key="1">
    <citation type="journal article" date="2013" name="Genome Announc.">
        <title>Draft Genome Sequence of an Alphaproteobacterium, Caenispirillum salinarum AK4(T), Isolated from a Solar Saltern.</title>
        <authorList>
            <person name="Khatri I."/>
            <person name="Singh A."/>
            <person name="Korpole S."/>
            <person name="Pinnaka A.K."/>
            <person name="Subramanian S."/>
        </authorList>
    </citation>
    <scope>NUCLEOTIDE SEQUENCE [LARGE SCALE GENOMIC DNA]</scope>
    <source>
        <strain evidence="7 8">AK4</strain>
    </source>
</reference>
<dbReference type="PATRIC" id="fig|1238182.3.peg.982"/>
<accession>K9H1S5</accession>